<reference evidence="3" key="1">
    <citation type="journal article" date="2023" name="BMC Genomics">
        <title>Chromosome-level genome assemblies of Cutaneotrichosporon spp. (Trichosporonales, Basidiomycota) reveal imbalanced evolution between nucleotide sequences and chromosome synteny.</title>
        <authorList>
            <person name="Kobayashi Y."/>
            <person name="Kayamori A."/>
            <person name="Aoki K."/>
            <person name="Shiwa Y."/>
            <person name="Matsutani M."/>
            <person name="Fujita N."/>
            <person name="Sugita T."/>
            <person name="Iwasaki W."/>
            <person name="Tanaka N."/>
            <person name="Takashima M."/>
        </authorList>
    </citation>
    <scope>NUCLEOTIDE SEQUENCE</scope>
    <source>
        <strain evidence="3">HIS019</strain>
    </source>
</reference>
<protein>
    <recommendedName>
        <fullName evidence="2">SUZ domain-containing protein</fullName>
    </recommendedName>
</protein>
<feature type="compositionally biased region" description="Basic and acidic residues" evidence="1">
    <location>
        <begin position="158"/>
        <end position="179"/>
    </location>
</feature>
<dbReference type="AlphaFoldDB" id="A0AA48L1Y8"/>
<keyword evidence="4" id="KW-1185">Reference proteome</keyword>
<feature type="compositionally biased region" description="Polar residues" evidence="1">
    <location>
        <begin position="326"/>
        <end position="343"/>
    </location>
</feature>
<dbReference type="InterPro" id="IPR024771">
    <property type="entry name" value="SUZ"/>
</dbReference>
<proteinExistence type="predicted"/>
<feature type="compositionally biased region" description="Low complexity" evidence="1">
    <location>
        <begin position="224"/>
        <end position="263"/>
    </location>
</feature>
<accession>A0AA48L1Y8</accession>
<gene>
    <name evidence="3" type="ORF">CcaverHIS019_0104460</name>
</gene>
<dbReference type="Pfam" id="PF12752">
    <property type="entry name" value="SUZ"/>
    <property type="match status" value="1"/>
</dbReference>
<sequence>MDDWDTDDFEPKRVLRAGDMASASTSAPSAVLANVTAPPPTSSGLPLSAPTPEGIGARPILLARRPTAPSPSHPQHPAHLAQLVQHVPPPETPPEDDDEWFRGVPASNRQIWDSANRPAIQMTAASAPPPKLQILKRDAPPRPTSGSSSGTATPKTLAQREEEYRLARERIFGKEKDEVPSSSASTSSTTSAEPTPCERGNSGSEFDRGFDKLDARRYAGQAYGRQYSYSQTYQTPTYQSQTYQSQSYQSYQAQGQGYRYSAYEAQTFGPRYAPPQQQPQQQPHQHAPRPQPYQYYNAQYVPAPHAPSAHSQALPPQNAQAVPHVTGQSQAPHAYTPQAQNTPPYAYDSGHTPPMASTATRPNPPVPPIQQRGIGGGGVLRQPRGPGQGGFGKPP</sequence>
<dbReference type="EMBL" id="AP028212">
    <property type="protein sequence ID" value="BEI87728.1"/>
    <property type="molecule type" value="Genomic_DNA"/>
</dbReference>
<feature type="compositionally biased region" description="Low complexity" evidence="1">
    <location>
        <begin position="144"/>
        <end position="156"/>
    </location>
</feature>
<feature type="domain" description="SUZ" evidence="2">
    <location>
        <begin position="107"/>
        <end position="176"/>
    </location>
</feature>
<dbReference type="KEGG" id="ccac:CcaHIS019_0104460"/>
<organism evidence="3 4">
    <name type="scientific">Cutaneotrichosporon cavernicola</name>
    <dbReference type="NCBI Taxonomy" id="279322"/>
    <lineage>
        <taxon>Eukaryota</taxon>
        <taxon>Fungi</taxon>
        <taxon>Dikarya</taxon>
        <taxon>Basidiomycota</taxon>
        <taxon>Agaricomycotina</taxon>
        <taxon>Tremellomycetes</taxon>
        <taxon>Trichosporonales</taxon>
        <taxon>Trichosporonaceae</taxon>
        <taxon>Cutaneotrichosporon</taxon>
    </lineage>
</organism>
<feature type="compositionally biased region" description="Gly residues" evidence="1">
    <location>
        <begin position="386"/>
        <end position="395"/>
    </location>
</feature>
<dbReference type="Proteomes" id="UP001233271">
    <property type="component" value="Chromosome 1"/>
</dbReference>
<dbReference type="RefSeq" id="XP_060452994.1">
    <property type="nucleotide sequence ID" value="XM_060600411.1"/>
</dbReference>
<feature type="region of interest" description="Disordered" evidence="1">
    <location>
        <begin position="224"/>
        <end position="395"/>
    </location>
</feature>
<name>A0AA48L1Y8_9TREE</name>
<feature type="compositionally biased region" description="Low complexity" evidence="1">
    <location>
        <begin position="181"/>
        <end position="192"/>
    </location>
</feature>
<evidence type="ECO:0000256" key="1">
    <source>
        <dbReference type="SAM" id="MobiDB-lite"/>
    </source>
</evidence>
<feature type="compositionally biased region" description="Low complexity" evidence="1">
    <location>
        <begin position="292"/>
        <end position="317"/>
    </location>
</feature>
<dbReference type="GeneID" id="85491599"/>
<evidence type="ECO:0000313" key="3">
    <source>
        <dbReference type="EMBL" id="BEI87728.1"/>
    </source>
</evidence>
<evidence type="ECO:0000313" key="4">
    <source>
        <dbReference type="Proteomes" id="UP001233271"/>
    </source>
</evidence>
<feature type="region of interest" description="Disordered" evidence="1">
    <location>
        <begin position="1"/>
        <end position="209"/>
    </location>
</feature>
<evidence type="ECO:0000259" key="2">
    <source>
        <dbReference type="PROSITE" id="PS51673"/>
    </source>
</evidence>
<dbReference type="PROSITE" id="PS51673">
    <property type="entry name" value="SUZ"/>
    <property type="match status" value="1"/>
</dbReference>